<sequence>MDDFMKLPDRSFIDEIDFQLEDPLKIIDGFIPNGVETLSMGYDFNQPITKSLIPASVKKLNLEKSFNFSGLHTDSFLHTSLEELYLHSTSRPIDPLTLPPSLKRLTIKNYNHTLTKQVMPMGLKYLHIQDISDLEPNSLPSSLLEIKTNSPKILDHLPNKLIWFYYFGREMDRLEAPKLTKLSFTTVNPTTTFFHSLSTNLVELSCSMGNHKPFDLVPGLLPLSLKKLTLNHYYGDIYKDSIPSNVEYCNLYFDSNQTKLKCLSLPQSIKVLIINFSLIKEYPVSPLSIVPSSVTDLTLISVAKDVLKKNVPLSVVKLELSYCMLPNSMSFPKCLESLTYFNPSKPIEIKSNHLPKSLTNLKLSSPTIKVDKNLLPPLVQLKKLFLPPMKLSPKLAPHSLSKLTVNILNSLPGPLAEGIVELTIISHLNEPVELTNTIPKSVRKLKLQMVNVHLSAGDLPEQLQSLDFCNCLYQNVLDYLPKSLVHLSNLPMIRSNPLFSLPSSLETLQMTKSSYDYNFIQKGNVIPLHLKLIKITL</sequence>
<dbReference type="PANTHER" id="PTHR32134:SF92">
    <property type="entry name" value="FNIP REPEAT-CONTAINING PROTEIN"/>
    <property type="match status" value="1"/>
</dbReference>
<dbReference type="InterPro" id="IPR008615">
    <property type="entry name" value="FNIP"/>
</dbReference>
<proteinExistence type="predicted"/>
<organism evidence="2 3">
    <name type="scientific">Polysphondylium violaceum</name>
    <dbReference type="NCBI Taxonomy" id="133409"/>
    <lineage>
        <taxon>Eukaryota</taxon>
        <taxon>Amoebozoa</taxon>
        <taxon>Evosea</taxon>
        <taxon>Eumycetozoa</taxon>
        <taxon>Dictyostelia</taxon>
        <taxon>Dictyosteliales</taxon>
        <taxon>Dictyosteliaceae</taxon>
        <taxon>Polysphondylium</taxon>
    </lineage>
</organism>
<dbReference type="SUPFAM" id="SSF52058">
    <property type="entry name" value="L domain-like"/>
    <property type="match status" value="1"/>
</dbReference>
<protein>
    <submittedName>
        <fullName evidence="2">Uncharacterized protein</fullName>
    </submittedName>
</protein>
<dbReference type="InterPro" id="IPR051251">
    <property type="entry name" value="STK_FNIP-Repeat"/>
</dbReference>
<dbReference type="Pfam" id="PF05725">
    <property type="entry name" value="FNIP"/>
    <property type="match status" value="2"/>
</dbReference>
<comment type="caution">
    <text evidence="2">The sequence shown here is derived from an EMBL/GenBank/DDBJ whole genome shotgun (WGS) entry which is preliminary data.</text>
</comment>
<reference evidence="2" key="1">
    <citation type="submission" date="2020-01" db="EMBL/GenBank/DDBJ databases">
        <title>Development of genomics and gene disruption for Polysphondylium violaceum indicates a role for the polyketide synthase stlB in stalk morphogenesis.</title>
        <authorList>
            <person name="Narita B."/>
            <person name="Kawabe Y."/>
            <person name="Kin K."/>
            <person name="Saito T."/>
            <person name="Gibbs R."/>
            <person name="Kuspa A."/>
            <person name="Muzny D."/>
            <person name="Queller D."/>
            <person name="Richards S."/>
            <person name="Strassman J."/>
            <person name="Sucgang R."/>
            <person name="Worley K."/>
            <person name="Schaap P."/>
        </authorList>
    </citation>
    <scope>NUCLEOTIDE SEQUENCE</scope>
    <source>
        <strain evidence="2">QSvi11</strain>
    </source>
</reference>
<keyword evidence="3" id="KW-1185">Reference proteome</keyword>
<evidence type="ECO:0000256" key="1">
    <source>
        <dbReference type="ARBA" id="ARBA00022737"/>
    </source>
</evidence>
<dbReference type="Proteomes" id="UP000695562">
    <property type="component" value="Unassembled WGS sequence"/>
</dbReference>
<name>A0A8J4UY52_9MYCE</name>
<gene>
    <name evidence="2" type="ORF">CYY_006589</name>
</gene>
<dbReference type="PANTHER" id="PTHR32134">
    <property type="entry name" value="FNIP REPEAT-CONTAINING PROTEIN"/>
    <property type="match status" value="1"/>
</dbReference>
<evidence type="ECO:0000313" key="3">
    <source>
        <dbReference type="Proteomes" id="UP000695562"/>
    </source>
</evidence>
<accession>A0A8J4UY52</accession>
<evidence type="ECO:0000313" key="2">
    <source>
        <dbReference type="EMBL" id="KAF2072090.1"/>
    </source>
</evidence>
<dbReference type="OrthoDB" id="676979at2759"/>
<dbReference type="AlphaFoldDB" id="A0A8J4UY52"/>
<keyword evidence="1" id="KW-0677">Repeat</keyword>
<dbReference type="EMBL" id="AJWJ01000311">
    <property type="protein sequence ID" value="KAF2072090.1"/>
    <property type="molecule type" value="Genomic_DNA"/>
</dbReference>